<name>A0AAE1VUP5_9SOLA</name>
<dbReference type="Gene3D" id="1.10.472.10">
    <property type="entry name" value="Cyclin-like"/>
    <property type="match status" value="2"/>
</dbReference>
<sequence length="360" mass="41083">MNELTGWLPEDRFVEANRLLRIKALAKYVKFLDDIEDDTEIVVQQRVRLYLLWLFGGKIFPENSGAWLSLDLLLDMEDLDAMSRKAWGVRHYHTCMGLGATYLDATIISRSRVNEKEAVEWILESIGYHNFSAQTAVVAVNYLDRFLLSFQSQIEKPWMSQLVAVTCLSLAAKVEETQVPLLLDLQVEESRYLFEPRTIQRMELLVLSTLKWKMNPVTPFSFIDYFFRRLGLNNHICYELLRRCERVLLSTITDCRFLCYLPSATAAATMLHVIDRLEPCNGEEYQEQLLGILGIVKDNVTDCYKLVQEVASNINFSSNKRKFGALPGSPVGVMDVSFSSDSSDDSWAVAASVSTKKTKT</sequence>
<evidence type="ECO:0000256" key="2">
    <source>
        <dbReference type="ARBA" id="ARBA00022618"/>
    </source>
</evidence>
<proteinExistence type="inferred from homology"/>
<comment type="caution">
    <text evidence="8">The sequence shown here is derived from an EMBL/GenBank/DDBJ whole genome shotgun (WGS) entry which is preliminary data.</text>
</comment>
<comment type="similarity">
    <text evidence="1">Belongs to the cyclin family. Cyclin D subfamily.</text>
</comment>
<dbReference type="GO" id="GO:0051301">
    <property type="term" value="P:cell division"/>
    <property type="evidence" value="ECO:0007669"/>
    <property type="project" value="UniProtKB-KW"/>
</dbReference>
<dbReference type="FunFam" id="1.10.472.10:FF:000060">
    <property type="entry name" value="D6-type cyclin"/>
    <property type="match status" value="1"/>
</dbReference>
<dbReference type="Proteomes" id="UP001291623">
    <property type="component" value="Unassembled WGS sequence"/>
</dbReference>
<dbReference type="InterPro" id="IPR006671">
    <property type="entry name" value="Cyclin_N"/>
</dbReference>
<evidence type="ECO:0000256" key="4">
    <source>
        <dbReference type="ARBA" id="ARBA00023306"/>
    </source>
</evidence>
<dbReference type="InterPro" id="IPR036915">
    <property type="entry name" value="Cyclin-like_sf"/>
</dbReference>
<keyword evidence="4" id="KW-0131">Cell cycle</keyword>
<dbReference type="Pfam" id="PF00134">
    <property type="entry name" value="Cyclin_N"/>
    <property type="match status" value="1"/>
</dbReference>
<feature type="domain" description="Cyclin C-terminal" evidence="7">
    <location>
        <begin position="217"/>
        <end position="342"/>
    </location>
</feature>
<dbReference type="InterPro" id="IPR013763">
    <property type="entry name" value="Cyclin-like_dom"/>
</dbReference>
<protein>
    <recommendedName>
        <fullName evidence="10">Cyclin D3</fullName>
    </recommendedName>
</protein>
<dbReference type="SUPFAM" id="SSF47954">
    <property type="entry name" value="Cyclin-like"/>
    <property type="match status" value="2"/>
</dbReference>
<dbReference type="CDD" id="cd20543">
    <property type="entry name" value="CYCLIN_AtCycD-like_rpt1"/>
    <property type="match status" value="1"/>
</dbReference>
<dbReference type="InterPro" id="IPR039361">
    <property type="entry name" value="Cyclin"/>
</dbReference>
<evidence type="ECO:0000313" key="8">
    <source>
        <dbReference type="EMBL" id="KAK4374349.1"/>
    </source>
</evidence>
<dbReference type="GO" id="GO:0010444">
    <property type="term" value="P:guard mother cell differentiation"/>
    <property type="evidence" value="ECO:0007669"/>
    <property type="project" value="UniProtKB-ARBA"/>
</dbReference>
<keyword evidence="9" id="KW-1185">Reference proteome</keyword>
<evidence type="ECO:0000256" key="5">
    <source>
        <dbReference type="RuleBase" id="RU000383"/>
    </source>
</evidence>
<dbReference type="FunFam" id="1.10.472.10:FF:000070">
    <property type="entry name" value="CYCLIN D32"/>
    <property type="match status" value="1"/>
</dbReference>
<evidence type="ECO:0000256" key="1">
    <source>
        <dbReference type="ARBA" id="ARBA00009065"/>
    </source>
</evidence>
<dbReference type="InterPro" id="IPR004367">
    <property type="entry name" value="Cyclin_C-dom"/>
</dbReference>
<accession>A0AAE1VUP5</accession>
<feature type="domain" description="Cyclin-like" evidence="6">
    <location>
        <begin position="120"/>
        <end position="208"/>
    </location>
</feature>
<dbReference type="AlphaFoldDB" id="A0AAE1VUP5"/>
<evidence type="ECO:0000259" key="7">
    <source>
        <dbReference type="SMART" id="SM01332"/>
    </source>
</evidence>
<dbReference type="Pfam" id="PF02984">
    <property type="entry name" value="Cyclin_C"/>
    <property type="match status" value="1"/>
</dbReference>
<keyword evidence="3 5" id="KW-0195">Cyclin</keyword>
<dbReference type="EMBL" id="JAVYJV010000003">
    <property type="protein sequence ID" value="KAK4374349.1"/>
    <property type="molecule type" value="Genomic_DNA"/>
</dbReference>
<reference evidence="8" key="1">
    <citation type="submission" date="2023-12" db="EMBL/GenBank/DDBJ databases">
        <title>Genome assembly of Anisodus tanguticus.</title>
        <authorList>
            <person name="Wang Y.-J."/>
        </authorList>
    </citation>
    <scope>NUCLEOTIDE SEQUENCE</scope>
    <source>
        <strain evidence="8">KB-2021</strain>
        <tissue evidence="8">Leaf</tissue>
    </source>
</reference>
<dbReference type="SMART" id="SM01332">
    <property type="entry name" value="Cyclin_C"/>
    <property type="match status" value="1"/>
</dbReference>
<dbReference type="SMART" id="SM00385">
    <property type="entry name" value="CYCLIN"/>
    <property type="match status" value="1"/>
</dbReference>
<evidence type="ECO:0000256" key="3">
    <source>
        <dbReference type="ARBA" id="ARBA00023127"/>
    </source>
</evidence>
<keyword evidence="2" id="KW-0132">Cell division</keyword>
<dbReference type="PANTHER" id="PTHR10177">
    <property type="entry name" value="CYCLINS"/>
    <property type="match status" value="1"/>
</dbReference>
<organism evidence="8 9">
    <name type="scientific">Anisodus tanguticus</name>
    <dbReference type="NCBI Taxonomy" id="243964"/>
    <lineage>
        <taxon>Eukaryota</taxon>
        <taxon>Viridiplantae</taxon>
        <taxon>Streptophyta</taxon>
        <taxon>Embryophyta</taxon>
        <taxon>Tracheophyta</taxon>
        <taxon>Spermatophyta</taxon>
        <taxon>Magnoliopsida</taxon>
        <taxon>eudicotyledons</taxon>
        <taxon>Gunneridae</taxon>
        <taxon>Pentapetalae</taxon>
        <taxon>asterids</taxon>
        <taxon>lamiids</taxon>
        <taxon>Solanales</taxon>
        <taxon>Solanaceae</taxon>
        <taxon>Solanoideae</taxon>
        <taxon>Hyoscyameae</taxon>
        <taxon>Anisodus</taxon>
    </lineage>
</organism>
<dbReference type="GO" id="GO:0048316">
    <property type="term" value="P:seed development"/>
    <property type="evidence" value="ECO:0007669"/>
    <property type="project" value="UniProtKB-ARBA"/>
</dbReference>
<evidence type="ECO:0008006" key="10">
    <source>
        <dbReference type="Google" id="ProtNLM"/>
    </source>
</evidence>
<dbReference type="CDD" id="cd20544">
    <property type="entry name" value="CYCLIN_AtCycD-like_rpt2"/>
    <property type="match status" value="1"/>
</dbReference>
<evidence type="ECO:0000259" key="6">
    <source>
        <dbReference type="SMART" id="SM00385"/>
    </source>
</evidence>
<gene>
    <name evidence="8" type="ORF">RND71_005026</name>
</gene>
<evidence type="ECO:0000313" key="9">
    <source>
        <dbReference type="Proteomes" id="UP001291623"/>
    </source>
</evidence>